<evidence type="ECO:0000256" key="1">
    <source>
        <dbReference type="ARBA" id="ARBA00022679"/>
    </source>
</evidence>
<evidence type="ECO:0000256" key="4">
    <source>
        <dbReference type="SAM" id="MobiDB-lite"/>
    </source>
</evidence>
<feature type="domain" description="Cobalamin adenosyltransferase-like" evidence="5">
    <location>
        <begin position="8"/>
        <end position="186"/>
    </location>
</feature>
<dbReference type="GO" id="GO:0008817">
    <property type="term" value="F:corrinoid adenosyltransferase activity"/>
    <property type="evidence" value="ECO:0007669"/>
    <property type="project" value="TreeGrafter"/>
</dbReference>
<dbReference type="InterPro" id="IPR036451">
    <property type="entry name" value="CblAdoTrfase-like_sf"/>
</dbReference>
<feature type="region of interest" description="Disordered" evidence="4">
    <location>
        <begin position="1"/>
        <end position="23"/>
    </location>
</feature>
<protein>
    <recommendedName>
        <fullName evidence="5">Cobalamin adenosyltransferase-like domain-containing protein</fullName>
    </recommendedName>
</protein>
<dbReference type="NCBIfam" id="TIGR00636">
    <property type="entry name" value="PduO_Nterm"/>
    <property type="match status" value="1"/>
</dbReference>
<dbReference type="Gene3D" id="1.20.1200.10">
    <property type="entry name" value="Cobalamin adenosyltransferase-like"/>
    <property type="match status" value="1"/>
</dbReference>
<dbReference type="InterPro" id="IPR029499">
    <property type="entry name" value="PduO-typ"/>
</dbReference>
<evidence type="ECO:0000256" key="3">
    <source>
        <dbReference type="ARBA" id="ARBA00022840"/>
    </source>
</evidence>
<dbReference type="AlphaFoldDB" id="A0A075FX17"/>
<proteinExistence type="predicted"/>
<dbReference type="GO" id="GO:0005524">
    <property type="term" value="F:ATP binding"/>
    <property type="evidence" value="ECO:0007669"/>
    <property type="project" value="UniProtKB-KW"/>
</dbReference>
<keyword evidence="3" id="KW-0067">ATP-binding</keyword>
<dbReference type="SUPFAM" id="SSF89028">
    <property type="entry name" value="Cobalamin adenosyltransferase-like"/>
    <property type="match status" value="1"/>
</dbReference>
<dbReference type="InterPro" id="IPR016030">
    <property type="entry name" value="CblAdoTrfase-like"/>
</dbReference>
<reference evidence="6" key="1">
    <citation type="journal article" date="2014" name="Genome Biol. Evol.">
        <title>Pangenome evidence for extensive interdomain horizontal transfer affecting lineage core and shell genes in uncultured planktonic thaumarchaeota and euryarchaeota.</title>
        <authorList>
            <person name="Deschamps P."/>
            <person name="Zivanovic Y."/>
            <person name="Moreira D."/>
            <person name="Rodriguez-Valera F."/>
            <person name="Lopez-Garcia P."/>
        </authorList>
    </citation>
    <scope>NUCLEOTIDE SEQUENCE</scope>
</reference>
<evidence type="ECO:0000256" key="2">
    <source>
        <dbReference type="ARBA" id="ARBA00022741"/>
    </source>
</evidence>
<dbReference type="PANTHER" id="PTHR12213:SF0">
    <property type="entry name" value="CORRINOID ADENOSYLTRANSFERASE MMAB"/>
    <property type="match status" value="1"/>
</dbReference>
<sequence>MVRITKVHTGGGDGGDTSLVDGTRVGKEHPRVAIYGAIDEANAAIGVVRMELDRAPTHSPDGGFMAAIVPIYTQADEMLLRIQQELFDVGAECACPPGGIPEQMSIIGTEEGERLVTEMNSMLEDLEPLSSFILPTGSPSVAHLHIARTVVRRAEREACAMRDEVRPEVISYLNRLSDHCFVLGRWITAKMGDEESLWTPLGKRD</sequence>
<accession>A0A075FX17</accession>
<organism evidence="6">
    <name type="scientific">uncultured marine group II/III euryarchaeote AD1000_70_A08</name>
    <dbReference type="NCBI Taxonomy" id="1457803"/>
    <lineage>
        <taxon>Archaea</taxon>
        <taxon>Methanobacteriati</taxon>
        <taxon>Methanobacteriota</taxon>
        <taxon>environmental samples</taxon>
    </lineage>
</organism>
<keyword evidence="1" id="KW-0808">Transferase</keyword>
<evidence type="ECO:0000313" key="6">
    <source>
        <dbReference type="EMBL" id="AIE95799.1"/>
    </source>
</evidence>
<name>A0A075FX17_9EURY</name>
<evidence type="ECO:0000259" key="5">
    <source>
        <dbReference type="Pfam" id="PF01923"/>
    </source>
</evidence>
<dbReference type="EMBL" id="KF900461">
    <property type="protein sequence ID" value="AIE95799.1"/>
    <property type="molecule type" value="Genomic_DNA"/>
</dbReference>
<keyword evidence="2" id="KW-0547">Nucleotide-binding</keyword>
<dbReference type="PANTHER" id="PTHR12213">
    <property type="entry name" value="CORRINOID ADENOSYLTRANSFERASE"/>
    <property type="match status" value="1"/>
</dbReference>
<dbReference type="Pfam" id="PF01923">
    <property type="entry name" value="Cob_adeno_trans"/>
    <property type="match status" value="1"/>
</dbReference>